<dbReference type="RefSeq" id="WP_286267574.1">
    <property type="nucleotide sequence ID" value="NZ_AP028056.1"/>
</dbReference>
<evidence type="ECO:0000313" key="7">
    <source>
        <dbReference type="Proteomes" id="UP001431656"/>
    </source>
</evidence>
<dbReference type="GO" id="GO:0005975">
    <property type="term" value="P:carbohydrate metabolic process"/>
    <property type="evidence" value="ECO:0007669"/>
    <property type="project" value="InterPro"/>
</dbReference>
<feature type="domain" description="Glycosyl hydrolases family 2 sugar binding" evidence="5">
    <location>
        <begin position="89"/>
        <end position="142"/>
    </location>
</feature>
<dbReference type="Proteomes" id="UP001431656">
    <property type="component" value="Chromosome"/>
</dbReference>
<dbReference type="InterPro" id="IPR008979">
    <property type="entry name" value="Galactose-bd-like_sf"/>
</dbReference>
<dbReference type="PANTHER" id="PTHR42732:SF2">
    <property type="entry name" value="BETA-MANNOSIDASE"/>
    <property type="match status" value="1"/>
</dbReference>
<evidence type="ECO:0000259" key="4">
    <source>
        <dbReference type="Pfam" id="PF02836"/>
    </source>
</evidence>
<sequence>MKPVATQLRTPWADEALNADSPLAQYPRPQRERDEWLCLNGTWDYAIRPSSSARLVNEYPPDSYDGRIRVPFALETVASGVTRELLPDETLFYRRLVELPPAWRARRVALNFEAVDYLAAVWVNGQLVGDHRGGYLPFSVELPKAERLEIVVGVRDPGPAGRQQYGKQSEKAPKDIWYTPTSGIWQTVWAEPLPANAITSVVATSYADLNGFTIIADTEQHCRIAVRVECPDGSEITVAGKSGEPIEVALPYIRPWTPDDPYLYRLEVSNGTDRVTSWAGLRTVAIGRIPGARRFERPAILLNGKPLFVNAVLDQGYWPESGMTAPSDEALIFDLQQLKDLGYNGVRKHIKVESRRFYHHADRLGMLVLQDVVNGGRPRVGIPRSRIVMALDWQTRDKTRRGLAAAGRDSQQNRYEFEADMAAMIKLLRGHPSIVIWVIFNEGWGQYHTARLERRVRRLDPTRLIDPASGWFDQRGGDFRSRHRYVLKLQRPPRRDRRPFFLSEFGGFSLATEGHQWEGDGKFGYRFCADSASLGKALAKLYREQLIPLVRHGLRACVYTQLSDVEIEANGLFSYDRQVLKPDADLLRSLNAELDAAFDAALTRRK</sequence>
<dbReference type="InterPro" id="IPR017853">
    <property type="entry name" value="GH"/>
</dbReference>
<comment type="similarity">
    <text evidence="1">Belongs to the glycosyl hydrolase 2 family.</text>
</comment>
<dbReference type="InterPro" id="IPR006104">
    <property type="entry name" value="Glyco_hydro_2_N"/>
</dbReference>
<dbReference type="Gene3D" id="2.60.40.10">
    <property type="entry name" value="Immunoglobulins"/>
    <property type="match status" value="1"/>
</dbReference>
<dbReference type="SUPFAM" id="SSF49785">
    <property type="entry name" value="Galactose-binding domain-like"/>
    <property type="match status" value="1"/>
</dbReference>
<accession>A0AAN0K653</accession>
<protein>
    <submittedName>
        <fullName evidence="6">Glycoside hydrolase family 2</fullName>
    </submittedName>
</protein>
<evidence type="ECO:0000256" key="2">
    <source>
        <dbReference type="ARBA" id="ARBA00022801"/>
    </source>
</evidence>
<reference evidence="6" key="1">
    <citation type="journal article" date="2024" name="Int. J. Syst. Evol. Microbiol.">
        <title>Brooklawnia propionicigenes sp. nov., a facultatively anaerobic, propionate-producing bacterium isolated from a methanogenic reactor treating waste from cattle farms.</title>
        <authorList>
            <person name="Akita Y."/>
            <person name="Ueki A."/>
            <person name="Tonouchi A."/>
            <person name="Sugawara Y."/>
            <person name="Honma S."/>
            <person name="Kaku N."/>
            <person name="Ueki K."/>
        </authorList>
    </citation>
    <scope>NUCLEOTIDE SEQUENCE</scope>
    <source>
        <strain evidence="6">SH051</strain>
    </source>
</reference>
<evidence type="ECO:0000259" key="5">
    <source>
        <dbReference type="Pfam" id="PF02837"/>
    </source>
</evidence>
<dbReference type="GO" id="GO:0004553">
    <property type="term" value="F:hydrolase activity, hydrolyzing O-glycosyl compounds"/>
    <property type="evidence" value="ECO:0007669"/>
    <property type="project" value="InterPro"/>
</dbReference>
<evidence type="ECO:0000313" key="6">
    <source>
        <dbReference type="EMBL" id="BEH01396.1"/>
    </source>
</evidence>
<dbReference type="InterPro" id="IPR051913">
    <property type="entry name" value="GH2_Domain-Containing"/>
</dbReference>
<organism evidence="6 7">
    <name type="scientific">Brooklawnia propionicigenes</name>
    <dbReference type="NCBI Taxonomy" id="3041175"/>
    <lineage>
        <taxon>Bacteria</taxon>
        <taxon>Bacillati</taxon>
        <taxon>Actinomycetota</taxon>
        <taxon>Actinomycetes</taxon>
        <taxon>Propionibacteriales</taxon>
        <taxon>Propionibacteriaceae</taxon>
        <taxon>Brooklawnia</taxon>
    </lineage>
</organism>
<dbReference type="EMBL" id="AP028056">
    <property type="protein sequence ID" value="BEH01396.1"/>
    <property type="molecule type" value="Genomic_DNA"/>
</dbReference>
<dbReference type="Gene3D" id="2.60.120.260">
    <property type="entry name" value="Galactose-binding domain-like"/>
    <property type="match status" value="1"/>
</dbReference>
<dbReference type="SUPFAM" id="SSF51445">
    <property type="entry name" value="(Trans)glycosidases"/>
    <property type="match status" value="1"/>
</dbReference>
<evidence type="ECO:0000256" key="3">
    <source>
        <dbReference type="ARBA" id="ARBA00023295"/>
    </source>
</evidence>
<dbReference type="Pfam" id="PF02837">
    <property type="entry name" value="Glyco_hydro_2_N"/>
    <property type="match status" value="1"/>
</dbReference>
<keyword evidence="7" id="KW-1185">Reference proteome</keyword>
<feature type="domain" description="Glycoside hydrolase family 2 catalytic" evidence="4">
    <location>
        <begin position="299"/>
        <end position="466"/>
    </location>
</feature>
<keyword evidence="3" id="KW-0326">Glycosidase</keyword>
<dbReference type="InterPro" id="IPR036156">
    <property type="entry name" value="Beta-gal/glucu_dom_sf"/>
</dbReference>
<dbReference type="InterPro" id="IPR006103">
    <property type="entry name" value="Glyco_hydro_2_cat"/>
</dbReference>
<dbReference type="Gene3D" id="3.20.20.80">
    <property type="entry name" value="Glycosidases"/>
    <property type="match status" value="1"/>
</dbReference>
<gene>
    <name evidence="6" type="ORF">brsh051_06770</name>
</gene>
<dbReference type="AlphaFoldDB" id="A0AAN0K653"/>
<dbReference type="KEGG" id="broo:brsh051_06770"/>
<dbReference type="Pfam" id="PF02836">
    <property type="entry name" value="Glyco_hydro_2_C"/>
    <property type="match status" value="1"/>
</dbReference>
<dbReference type="PANTHER" id="PTHR42732">
    <property type="entry name" value="BETA-GALACTOSIDASE"/>
    <property type="match status" value="1"/>
</dbReference>
<dbReference type="SUPFAM" id="SSF49303">
    <property type="entry name" value="beta-Galactosidase/glucuronidase domain"/>
    <property type="match status" value="1"/>
</dbReference>
<keyword evidence="2 6" id="KW-0378">Hydrolase</keyword>
<dbReference type="InterPro" id="IPR013783">
    <property type="entry name" value="Ig-like_fold"/>
</dbReference>
<evidence type="ECO:0000256" key="1">
    <source>
        <dbReference type="ARBA" id="ARBA00007401"/>
    </source>
</evidence>
<proteinExistence type="inferred from homology"/>
<name>A0AAN0K653_9ACTN</name>